<feature type="transmembrane region" description="Helical" evidence="11">
    <location>
        <begin position="320"/>
        <end position="341"/>
    </location>
</feature>
<evidence type="ECO:0000256" key="3">
    <source>
        <dbReference type="ARBA" id="ARBA00022475"/>
    </source>
</evidence>
<keyword evidence="7" id="KW-0406">Ion transport</keyword>
<feature type="transmembrane region" description="Helical" evidence="11">
    <location>
        <begin position="203"/>
        <end position="229"/>
    </location>
</feature>
<dbReference type="Gene3D" id="6.10.140.1330">
    <property type="match status" value="1"/>
</dbReference>
<dbReference type="CDD" id="cd00038">
    <property type="entry name" value="CAP_ED"/>
    <property type="match status" value="1"/>
</dbReference>
<dbReference type="AlphaFoldDB" id="A0A1Y0EFU9"/>
<dbReference type="InterPro" id="IPR018422">
    <property type="entry name" value="Cation/H_exchanger_CPA1"/>
</dbReference>
<name>A0A1Y0EFU9_9RHOB</name>
<gene>
    <name evidence="13" type="primary">apnhaP</name>
    <name evidence="13" type="ORF">LOKVESSMR4R_03000</name>
</gene>
<evidence type="ECO:0000256" key="10">
    <source>
        <dbReference type="SAM" id="MobiDB-lite"/>
    </source>
</evidence>
<feature type="transmembrane region" description="Helical" evidence="11">
    <location>
        <begin position="6"/>
        <end position="24"/>
    </location>
</feature>
<evidence type="ECO:0000256" key="5">
    <source>
        <dbReference type="ARBA" id="ARBA00022989"/>
    </source>
</evidence>
<protein>
    <submittedName>
        <fullName evidence="13">Na(+)/H(+) antiporter ApNhaP</fullName>
    </submittedName>
</protein>
<dbReference type="InterPro" id="IPR006153">
    <property type="entry name" value="Cation/H_exchanger_TM"/>
</dbReference>
<evidence type="ECO:0000256" key="9">
    <source>
        <dbReference type="ARBA" id="ARBA00023201"/>
    </source>
</evidence>
<dbReference type="InterPro" id="IPR000595">
    <property type="entry name" value="cNMP-bd_dom"/>
</dbReference>
<proteinExistence type="predicted"/>
<dbReference type="RefSeq" id="WP_087210009.1">
    <property type="nucleotide sequence ID" value="NZ_CP021431.1"/>
</dbReference>
<evidence type="ECO:0000256" key="2">
    <source>
        <dbReference type="ARBA" id="ARBA00022448"/>
    </source>
</evidence>
<feature type="transmembrane region" description="Helical" evidence="11">
    <location>
        <begin position="392"/>
        <end position="416"/>
    </location>
</feature>
<dbReference type="GO" id="GO:0015385">
    <property type="term" value="F:sodium:proton antiporter activity"/>
    <property type="evidence" value="ECO:0007669"/>
    <property type="project" value="InterPro"/>
</dbReference>
<dbReference type="SMART" id="SM00100">
    <property type="entry name" value="cNMP"/>
    <property type="match status" value="1"/>
</dbReference>
<reference evidence="13 14" key="1">
    <citation type="submission" date="2017-05" db="EMBL/GenBank/DDBJ databases">
        <title>Genome Sequence of Loktanella vestfoldensis Strain SMR4r Isolated from a Culture of the Diatom Skeletonema marinoi.</title>
        <authorList>
            <person name="Topel M."/>
            <person name="Pinder M.I.M."/>
            <person name="Johansson O.N."/>
            <person name="Kourtchenko O."/>
            <person name="Godhe A."/>
            <person name="Clarke A.K."/>
        </authorList>
    </citation>
    <scope>NUCLEOTIDE SEQUENCE [LARGE SCALE GENOMIC DNA]</scope>
    <source>
        <strain evidence="13 14">SMR4r</strain>
    </source>
</reference>
<sequence length="849" mass="93217">MDIILITTVIASLFLLIGVAEPLADRMRVPFTVILALLGVAIATAALFLLRTDLTNALNPMAEAILDLPIRSNVFLYVFLPTLLFQATLGMNLRRMLDDWVPILVLAVVAVVVATFTVGYALSMVSALPLAACLLVGAIVSTTDPSAVVSNFRSISAPQRLSRIIEGESLLNDAAAIALFGLFMGFVMLGVPDPDLGQALAQFPVLIFGGALAGWFAARIAVWLMALFARFELAQISVSVALPYLAYIGAEQMIGASGVIAVVAAGLTLNLTGPSRLAPQSWANLREVWGLLAHWAGALIFVLAALFIPRLLEEARPSDFALIVVVIVAAIAARVVILFGLLPLLTLLRASPPVDRPYRAAILWGGLRGAVTLALALAVTESARVPLEVKRVVGILATGFTLFTLIVQGSSLRWVIAKLGLDRLSPIDDALSRQVVAVALQTVREDVARTTENYELSRETVRSEAKRFGERLDEAVKQAEESADLLDRDRITLGLIALAGHERDTILDRVRDRTISARMAEQVLADAERLIESARQGGRSGYQRAAKRSVTYGRAFRAAVFLHNRLKLSVPLSRMTADRFEYLLSQRLILRDLDTFIDGRIRRIHGRRVADLLQELLARRIELVETALEGLRLQYPGYAEELERRFIRRTALRLEEREYAAMRDDGLIGAEVYTTLAQELVQRRAAAETRPPLDIAPQRSDLVRQLPLFADLDDATLRQLGRAFQTVYANADDILIRKDNAAKRVFFIATGAVELQVAGQTWRLGPGEMFGQMAILMQKPRRALVRAIAPSTLLVLDEDRFRRLLKRSDSLQQAVRASAEKRGIAPERLMPDLKMPDLKAAKPPSTTAD</sequence>
<keyword evidence="3" id="KW-1003">Cell membrane</keyword>
<feature type="domain" description="Cyclic nucleotide-binding" evidence="12">
    <location>
        <begin position="708"/>
        <end position="822"/>
    </location>
</feature>
<evidence type="ECO:0000259" key="12">
    <source>
        <dbReference type="PROSITE" id="PS50042"/>
    </source>
</evidence>
<evidence type="ECO:0000256" key="6">
    <source>
        <dbReference type="ARBA" id="ARBA00023053"/>
    </source>
</evidence>
<evidence type="ECO:0000256" key="4">
    <source>
        <dbReference type="ARBA" id="ARBA00022692"/>
    </source>
</evidence>
<dbReference type="InterPro" id="IPR014710">
    <property type="entry name" value="RmlC-like_jellyroll"/>
</dbReference>
<dbReference type="Pfam" id="PF00027">
    <property type="entry name" value="cNMP_binding"/>
    <property type="match status" value="1"/>
</dbReference>
<dbReference type="PANTHER" id="PTHR10110">
    <property type="entry name" value="SODIUM/HYDROGEN EXCHANGER"/>
    <property type="match status" value="1"/>
</dbReference>
<dbReference type="Gene3D" id="2.60.120.10">
    <property type="entry name" value="Jelly Rolls"/>
    <property type="match status" value="1"/>
</dbReference>
<evidence type="ECO:0000256" key="11">
    <source>
        <dbReference type="SAM" id="Phobius"/>
    </source>
</evidence>
<feature type="compositionally biased region" description="Basic and acidic residues" evidence="10">
    <location>
        <begin position="818"/>
        <end position="840"/>
    </location>
</feature>
<organism evidence="13 14">
    <name type="scientific">Yoonia vestfoldensis</name>
    <dbReference type="NCBI Taxonomy" id="245188"/>
    <lineage>
        <taxon>Bacteria</taxon>
        <taxon>Pseudomonadati</taxon>
        <taxon>Pseudomonadota</taxon>
        <taxon>Alphaproteobacteria</taxon>
        <taxon>Rhodobacterales</taxon>
        <taxon>Paracoccaceae</taxon>
        <taxon>Yoonia</taxon>
    </lineage>
</organism>
<feature type="transmembrane region" description="Helical" evidence="11">
    <location>
        <begin position="101"/>
        <end position="122"/>
    </location>
</feature>
<accession>A0A1Y0EFU9</accession>
<keyword evidence="14" id="KW-1185">Reference proteome</keyword>
<feature type="region of interest" description="Disordered" evidence="10">
    <location>
        <begin position="815"/>
        <end position="849"/>
    </location>
</feature>
<dbReference type="PANTHER" id="PTHR10110:SF86">
    <property type="entry name" value="SODIUM_HYDROGEN EXCHANGER 7"/>
    <property type="match status" value="1"/>
</dbReference>
<dbReference type="PROSITE" id="PS50042">
    <property type="entry name" value="CNMP_BINDING_3"/>
    <property type="match status" value="1"/>
</dbReference>
<feature type="transmembrane region" description="Helical" evidence="11">
    <location>
        <begin position="241"/>
        <end position="268"/>
    </location>
</feature>
<keyword evidence="5 11" id="KW-1133">Transmembrane helix</keyword>
<keyword evidence="8 11" id="KW-0472">Membrane</keyword>
<dbReference type="GO" id="GO:0015386">
    <property type="term" value="F:potassium:proton antiporter activity"/>
    <property type="evidence" value="ECO:0007669"/>
    <property type="project" value="TreeGrafter"/>
</dbReference>
<dbReference type="GO" id="GO:0005886">
    <property type="term" value="C:plasma membrane"/>
    <property type="evidence" value="ECO:0007669"/>
    <property type="project" value="UniProtKB-SubCell"/>
</dbReference>
<keyword evidence="2" id="KW-0813">Transport</keyword>
<dbReference type="KEGG" id="lvs:LOKVESSMR4R_03000"/>
<dbReference type="GO" id="GO:0098719">
    <property type="term" value="P:sodium ion import across plasma membrane"/>
    <property type="evidence" value="ECO:0007669"/>
    <property type="project" value="TreeGrafter"/>
</dbReference>
<evidence type="ECO:0000256" key="1">
    <source>
        <dbReference type="ARBA" id="ARBA00004651"/>
    </source>
</evidence>
<dbReference type="EMBL" id="CP021431">
    <property type="protein sequence ID" value="ARU02289.1"/>
    <property type="molecule type" value="Genomic_DNA"/>
</dbReference>
<dbReference type="Proteomes" id="UP000195273">
    <property type="component" value="Chromosome"/>
</dbReference>
<evidence type="ECO:0000313" key="13">
    <source>
        <dbReference type="EMBL" id="ARU02289.1"/>
    </source>
</evidence>
<dbReference type="InterPro" id="IPR018490">
    <property type="entry name" value="cNMP-bd_dom_sf"/>
</dbReference>
<comment type="subcellular location">
    <subcellularLocation>
        <location evidence="1">Cell membrane</location>
        <topology evidence="1">Multi-pass membrane protein</topology>
    </subcellularLocation>
</comment>
<feature type="transmembrane region" description="Helical" evidence="11">
    <location>
        <begin position="70"/>
        <end position="89"/>
    </location>
</feature>
<feature type="transmembrane region" description="Helical" evidence="11">
    <location>
        <begin position="288"/>
        <end position="308"/>
    </location>
</feature>
<evidence type="ECO:0000313" key="14">
    <source>
        <dbReference type="Proteomes" id="UP000195273"/>
    </source>
</evidence>
<dbReference type="SUPFAM" id="SSF51206">
    <property type="entry name" value="cAMP-binding domain-like"/>
    <property type="match status" value="1"/>
</dbReference>
<evidence type="ECO:0000256" key="8">
    <source>
        <dbReference type="ARBA" id="ARBA00023136"/>
    </source>
</evidence>
<dbReference type="OrthoDB" id="9809206at2"/>
<feature type="transmembrane region" description="Helical" evidence="11">
    <location>
        <begin position="170"/>
        <end position="191"/>
    </location>
</feature>
<dbReference type="STRING" id="1122181.GCA_000382265_00138"/>
<dbReference type="Pfam" id="PF00999">
    <property type="entry name" value="Na_H_Exchanger"/>
    <property type="match status" value="1"/>
</dbReference>
<keyword evidence="4 11" id="KW-0812">Transmembrane</keyword>
<keyword evidence="6" id="KW-0915">Sodium</keyword>
<evidence type="ECO:0000256" key="7">
    <source>
        <dbReference type="ARBA" id="ARBA00023065"/>
    </source>
</evidence>
<keyword evidence="9" id="KW-0739">Sodium transport</keyword>
<dbReference type="GO" id="GO:0051453">
    <property type="term" value="P:regulation of intracellular pH"/>
    <property type="evidence" value="ECO:0007669"/>
    <property type="project" value="TreeGrafter"/>
</dbReference>
<feature type="transmembrane region" description="Helical" evidence="11">
    <location>
        <begin position="31"/>
        <end position="50"/>
    </location>
</feature>
<feature type="transmembrane region" description="Helical" evidence="11">
    <location>
        <begin position="128"/>
        <end position="149"/>
    </location>
</feature>
<feature type="transmembrane region" description="Helical" evidence="11">
    <location>
        <begin position="361"/>
        <end position="380"/>
    </location>
</feature>